<feature type="compositionally biased region" description="Polar residues" evidence="5">
    <location>
        <begin position="331"/>
        <end position="342"/>
    </location>
</feature>
<feature type="domain" description="HTH APSES-type" evidence="6">
    <location>
        <begin position="91"/>
        <end position="197"/>
    </location>
</feature>
<feature type="compositionally biased region" description="Low complexity" evidence="5">
    <location>
        <begin position="313"/>
        <end position="322"/>
    </location>
</feature>
<feature type="region of interest" description="Disordered" evidence="5">
    <location>
        <begin position="231"/>
        <end position="270"/>
    </location>
</feature>
<dbReference type="InterPro" id="IPR018004">
    <property type="entry name" value="KilA/APSES_HTH"/>
</dbReference>
<keyword evidence="3" id="KW-0238">DNA-binding</keyword>
<name>A0A8H7UI97_9FUNG</name>
<evidence type="ECO:0000313" key="8">
    <source>
        <dbReference type="Proteomes" id="UP000612746"/>
    </source>
</evidence>
<feature type="compositionally biased region" description="Polar residues" evidence="5">
    <location>
        <begin position="425"/>
        <end position="443"/>
    </location>
</feature>
<feature type="compositionally biased region" description="Low complexity" evidence="5">
    <location>
        <begin position="15"/>
        <end position="34"/>
    </location>
</feature>
<dbReference type="GO" id="GO:0043565">
    <property type="term" value="F:sequence-specific DNA binding"/>
    <property type="evidence" value="ECO:0007669"/>
    <property type="project" value="TreeGrafter"/>
</dbReference>
<keyword evidence="4" id="KW-0804">Transcription</keyword>
<dbReference type="GO" id="GO:0045944">
    <property type="term" value="P:positive regulation of transcription by RNA polymerase II"/>
    <property type="evidence" value="ECO:0007669"/>
    <property type="project" value="TreeGrafter"/>
</dbReference>
<reference evidence="7" key="1">
    <citation type="submission" date="2020-12" db="EMBL/GenBank/DDBJ databases">
        <title>Metabolic potential, ecology and presence of endohyphal bacteria is reflected in genomic diversity of Mucoromycotina.</title>
        <authorList>
            <person name="Muszewska A."/>
            <person name="Okrasinska A."/>
            <person name="Steczkiewicz K."/>
            <person name="Drgas O."/>
            <person name="Orlowska M."/>
            <person name="Perlinska-Lenart U."/>
            <person name="Aleksandrzak-Piekarczyk T."/>
            <person name="Szatraj K."/>
            <person name="Zielenkiewicz U."/>
            <person name="Pilsyk S."/>
            <person name="Malc E."/>
            <person name="Mieczkowski P."/>
            <person name="Kruszewska J.S."/>
            <person name="Biernat P."/>
            <person name="Pawlowska J."/>
        </authorList>
    </citation>
    <scope>NUCLEOTIDE SEQUENCE</scope>
    <source>
        <strain evidence="7">WA0000051536</strain>
    </source>
</reference>
<sequence>MMMDNPYRTSHTSDQYSYHSNSYYNNQSSTSNSTPPLNQDMYSHYRSNVVDSSPSSPWGQQSDTMSWQSPQSPTDSQQSQRGRSMISPRPKLSTHLWEDEGTICYQVDARSICVARRQDNDMINGTKLLNVVGMSRGKRDGILKNEKGRVVVKVGSMHLKGVWITFARAKALAAQYKIIELLYPLFVDDPSVFLYMSPQAAGTSASQFPNFSGHYRNHPCLNTFNNSSWDRQQYDASRQETRSQMSPVSAKSAKLGTPEQSSRMPLGSHEDLGMITGMEYRNQQATSEHPYRTDPSSPSSGMTVGGLVRPNNSQYQYSQMQSGAPPDQCYPHTSYSQSNSYSVGLPPLVDKSRKTEGYSQENIDNGLETGESSGPLYVAKNSNLRNSGSYIPSMTGSSPPSTIGSKNDQQPTGSAGYSQALPPMGSQQSAFYLFSSGGNTNMPNKEMQGYENGDMNTTSRTSGFVDVRRQDVL</sequence>
<comment type="caution">
    <text evidence="7">The sequence shown here is derived from an EMBL/GenBank/DDBJ whole genome shotgun (WGS) entry which is preliminary data.</text>
</comment>
<dbReference type="PANTHER" id="PTHR47792:SF1">
    <property type="entry name" value="PROTEIN SOK2-RELATED"/>
    <property type="match status" value="1"/>
</dbReference>
<feature type="compositionally biased region" description="Low complexity" evidence="5">
    <location>
        <begin position="66"/>
        <end position="80"/>
    </location>
</feature>
<dbReference type="PANTHER" id="PTHR47792">
    <property type="entry name" value="PROTEIN SOK2-RELATED"/>
    <property type="match status" value="1"/>
</dbReference>
<evidence type="ECO:0000256" key="1">
    <source>
        <dbReference type="ARBA" id="ARBA00007247"/>
    </source>
</evidence>
<dbReference type="GO" id="GO:0003700">
    <property type="term" value="F:DNA-binding transcription factor activity"/>
    <property type="evidence" value="ECO:0007669"/>
    <property type="project" value="TreeGrafter"/>
</dbReference>
<accession>A0A8H7UI97</accession>
<proteinExistence type="inferred from homology"/>
<dbReference type="Gene3D" id="3.10.260.10">
    <property type="entry name" value="Transcription regulator HTH, APSES-type DNA-binding domain"/>
    <property type="match status" value="1"/>
</dbReference>
<dbReference type="SUPFAM" id="SSF54616">
    <property type="entry name" value="DNA-binding domain of Mlu1-box binding protein MBP1"/>
    <property type="match status" value="1"/>
</dbReference>
<comment type="similarity">
    <text evidence="1">Belongs to the EFG1/PHD1/stuA family.</text>
</comment>
<dbReference type="Pfam" id="PF04383">
    <property type="entry name" value="KilA-N"/>
    <property type="match status" value="1"/>
</dbReference>
<protein>
    <recommendedName>
        <fullName evidence="6">HTH APSES-type domain-containing protein</fullName>
    </recommendedName>
</protein>
<feature type="compositionally biased region" description="Polar residues" evidence="5">
    <location>
        <begin position="35"/>
        <end position="65"/>
    </location>
</feature>
<evidence type="ECO:0000256" key="2">
    <source>
        <dbReference type="ARBA" id="ARBA00023015"/>
    </source>
</evidence>
<dbReference type="SMART" id="SM01252">
    <property type="entry name" value="KilA-N"/>
    <property type="match status" value="1"/>
</dbReference>
<dbReference type="InterPro" id="IPR036887">
    <property type="entry name" value="HTH_APSES_sf"/>
</dbReference>
<feature type="region of interest" description="Disordered" evidence="5">
    <location>
        <begin position="1"/>
        <end position="91"/>
    </location>
</feature>
<evidence type="ECO:0000313" key="7">
    <source>
        <dbReference type="EMBL" id="KAG2186891.1"/>
    </source>
</evidence>
<feature type="compositionally biased region" description="Polar residues" evidence="5">
    <location>
        <begin position="380"/>
        <end position="417"/>
    </location>
</feature>
<gene>
    <name evidence="7" type="ORF">INT44_003118</name>
</gene>
<dbReference type="PROSITE" id="PS51299">
    <property type="entry name" value="HTH_APSES"/>
    <property type="match status" value="1"/>
</dbReference>
<feature type="region of interest" description="Disordered" evidence="5">
    <location>
        <begin position="283"/>
        <end position="473"/>
    </location>
</feature>
<dbReference type="GO" id="GO:0005634">
    <property type="term" value="C:nucleus"/>
    <property type="evidence" value="ECO:0007669"/>
    <property type="project" value="TreeGrafter"/>
</dbReference>
<organism evidence="7 8">
    <name type="scientific">Umbelopsis vinacea</name>
    <dbReference type="NCBI Taxonomy" id="44442"/>
    <lineage>
        <taxon>Eukaryota</taxon>
        <taxon>Fungi</taxon>
        <taxon>Fungi incertae sedis</taxon>
        <taxon>Mucoromycota</taxon>
        <taxon>Mucoromycotina</taxon>
        <taxon>Umbelopsidomycetes</taxon>
        <taxon>Umbelopsidales</taxon>
        <taxon>Umbelopsidaceae</taxon>
        <taxon>Umbelopsis</taxon>
    </lineage>
</organism>
<dbReference type="InterPro" id="IPR029790">
    <property type="entry name" value="EFG1/Phd1/StuA"/>
</dbReference>
<evidence type="ECO:0000256" key="3">
    <source>
        <dbReference type="ARBA" id="ARBA00023125"/>
    </source>
</evidence>
<dbReference type="Proteomes" id="UP000612746">
    <property type="component" value="Unassembled WGS sequence"/>
</dbReference>
<feature type="compositionally biased region" description="Polar residues" evidence="5">
    <location>
        <begin position="231"/>
        <end position="249"/>
    </location>
</feature>
<evidence type="ECO:0000256" key="5">
    <source>
        <dbReference type="SAM" id="MobiDB-lite"/>
    </source>
</evidence>
<dbReference type="OrthoDB" id="2413551at2759"/>
<keyword evidence="2" id="KW-0805">Transcription regulation</keyword>
<evidence type="ECO:0000259" key="6">
    <source>
        <dbReference type="PROSITE" id="PS51299"/>
    </source>
</evidence>
<evidence type="ECO:0000256" key="4">
    <source>
        <dbReference type="ARBA" id="ARBA00023163"/>
    </source>
</evidence>
<dbReference type="EMBL" id="JAEPRA010000004">
    <property type="protein sequence ID" value="KAG2186891.1"/>
    <property type="molecule type" value="Genomic_DNA"/>
</dbReference>
<keyword evidence="8" id="KW-1185">Reference proteome</keyword>
<dbReference type="AlphaFoldDB" id="A0A8H7UI97"/>
<dbReference type="InterPro" id="IPR003163">
    <property type="entry name" value="Tscrpt_reg_HTH_APSES-type"/>
</dbReference>